<keyword evidence="3" id="KW-1185">Reference proteome</keyword>
<name>A0A0M6Y7J8_9HYPH</name>
<evidence type="ECO:0000256" key="1">
    <source>
        <dbReference type="SAM" id="MobiDB-lite"/>
    </source>
</evidence>
<feature type="region of interest" description="Disordered" evidence="1">
    <location>
        <begin position="19"/>
        <end position="42"/>
    </location>
</feature>
<evidence type="ECO:0000313" key="2">
    <source>
        <dbReference type="EMBL" id="CTQ45684.1"/>
    </source>
</evidence>
<protein>
    <recommendedName>
        <fullName evidence="4">PD-(D/E)XK nuclease superfamily protein</fullName>
    </recommendedName>
</protein>
<reference evidence="3" key="1">
    <citation type="submission" date="2015-07" db="EMBL/GenBank/DDBJ databases">
        <authorList>
            <person name="Rodrigo-Torres Lidia"/>
            <person name="Arahal R.David."/>
        </authorList>
    </citation>
    <scope>NUCLEOTIDE SEQUENCE [LARGE SCALE GENOMIC DNA]</scope>
    <source>
        <strain evidence="3">CECT 4801</strain>
    </source>
</reference>
<proteinExistence type="predicted"/>
<dbReference type="Gene3D" id="3.90.320.10">
    <property type="match status" value="1"/>
</dbReference>
<sequence>MSLDVLAALDLTLKREVPKGSKLSPPVEAEPSREPEETGQGQVIDFSLVRETIPGDRPVVAALSRMIDAATAHAAAERYKAGRGSGQGLVAKKRIGAGYIGLECDRQLAFKYHKIPPSERAEEDQFLTKGELNRHAESGHWAEEKTIQWFRETGIVIETEVPGEIGYDGRPKQHGFMAGKDPATGQYRLAGEVDGVITALPESVPEDFALDLETLRRAVGQPPIIWESKKATDKKWKRFNKEGVKKSDPKYYGQIQTCMAHMQIPRALFSMLNLDTMKYFFEVIDFEPAYAQGLIDRAAKVITSRGPEEFARVSSTHTDQRCRFCDWKETCWTMR</sequence>
<dbReference type="OrthoDB" id="1982at2"/>
<evidence type="ECO:0008006" key="4">
    <source>
        <dbReference type="Google" id="ProtNLM"/>
    </source>
</evidence>
<organism evidence="2 3">
    <name type="scientific">Roseibium aggregatum</name>
    <dbReference type="NCBI Taxonomy" id="187304"/>
    <lineage>
        <taxon>Bacteria</taxon>
        <taxon>Pseudomonadati</taxon>
        <taxon>Pseudomonadota</taxon>
        <taxon>Alphaproteobacteria</taxon>
        <taxon>Hyphomicrobiales</taxon>
        <taxon>Stappiaceae</taxon>
        <taxon>Roseibium</taxon>
    </lineage>
</organism>
<accession>A0A0M6Y7J8</accession>
<evidence type="ECO:0000313" key="3">
    <source>
        <dbReference type="Proteomes" id="UP000048926"/>
    </source>
</evidence>
<gene>
    <name evidence="2" type="ORF">LAL4801_04139</name>
</gene>
<dbReference type="InterPro" id="IPR011604">
    <property type="entry name" value="PDDEXK-like_dom_sf"/>
</dbReference>
<dbReference type="Proteomes" id="UP000048926">
    <property type="component" value="Unassembled WGS sequence"/>
</dbReference>
<dbReference type="AlphaFoldDB" id="A0A0M6Y7J8"/>
<dbReference type="EMBL" id="CXST01000002">
    <property type="protein sequence ID" value="CTQ45684.1"/>
    <property type="molecule type" value="Genomic_DNA"/>
</dbReference>
<dbReference type="RefSeq" id="WP_055658842.1">
    <property type="nucleotide sequence ID" value="NZ_CXST01000002.1"/>
</dbReference>